<dbReference type="AlphaFoldDB" id="A0A4Z2H1G9"/>
<organism evidence="2 3">
    <name type="scientific">Liparis tanakae</name>
    <name type="common">Tanaka's snailfish</name>
    <dbReference type="NCBI Taxonomy" id="230148"/>
    <lineage>
        <taxon>Eukaryota</taxon>
        <taxon>Metazoa</taxon>
        <taxon>Chordata</taxon>
        <taxon>Craniata</taxon>
        <taxon>Vertebrata</taxon>
        <taxon>Euteleostomi</taxon>
        <taxon>Actinopterygii</taxon>
        <taxon>Neopterygii</taxon>
        <taxon>Teleostei</taxon>
        <taxon>Neoteleostei</taxon>
        <taxon>Acanthomorphata</taxon>
        <taxon>Eupercaria</taxon>
        <taxon>Perciformes</taxon>
        <taxon>Cottioidei</taxon>
        <taxon>Cottales</taxon>
        <taxon>Liparidae</taxon>
        <taxon>Liparis</taxon>
    </lineage>
</organism>
<feature type="region of interest" description="Disordered" evidence="1">
    <location>
        <begin position="1"/>
        <end position="22"/>
    </location>
</feature>
<name>A0A4Z2H1G9_9TELE</name>
<sequence length="72" mass="7681">MKHFDVPGAARHTPTRQEADESSNNVLVMCGSTCVFCVKTRQDSRAALSSGASGLRTFSNSSSVSSSSWQLI</sequence>
<feature type="region of interest" description="Disordered" evidence="1">
    <location>
        <begin position="49"/>
        <end position="72"/>
    </location>
</feature>
<reference evidence="2 3" key="1">
    <citation type="submission" date="2019-03" db="EMBL/GenBank/DDBJ databases">
        <title>First draft genome of Liparis tanakae, snailfish: a comprehensive survey of snailfish specific genes.</title>
        <authorList>
            <person name="Kim W."/>
            <person name="Song I."/>
            <person name="Jeong J.-H."/>
            <person name="Kim D."/>
            <person name="Kim S."/>
            <person name="Ryu S."/>
            <person name="Song J.Y."/>
            <person name="Lee S.K."/>
        </authorList>
    </citation>
    <scope>NUCLEOTIDE SEQUENCE [LARGE SCALE GENOMIC DNA]</scope>
    <source>
        <tissue evidence="2">Muscle</tissue>
    </source>
</reference>
<dbReference type="Proteomes" id="UP000314294">
    <property type="component" value="Unassembled WGS sequence"/>
</dbReference>
<dbReference type="EMBL" id="SRLO01000350">
    <property type="protein sequence ID" value="TNN59727.1"/>
    <property type="molecule type" value="Genomic_DNA"/>
</dbReference>
<evidence type="ECO:0000313" key="3">
    <source>
        <dbReference type="Proteomes" id="UP000314294"/>
    </source>
</evidence>
<gene>
    <name evidence="2" type="ORF">EYF80_030098</name>
</gene>
<protein>
    <submittedName>
        <fullName evidence="2">Uncharacterized protein</fullName>
    </submittedName>
</protein>
<keyword evidence="3" id="KW-1185">Reference proteome</keyword>
<comment type="caution">
    <text evidence="2">The sequence shown here is derived from an EMBL/GenBank/DDBJ whole genome shotgun (WGS) entry which is preliminary data.</text>
</comment>
<proteinExistence type="predicted"/>
<evidence type="ECO:0000256" key="1">
    <source>
        <dbReference type="SAM" id="MobiDB-lite"/>
    </source>
</evidence>
<evidence type="ECO:0000313" key="2">
    <source>
        <dbReference type="EMBL" id="TNN59727.1"/>
    </source>
</evidence>
<accession>A0A4Z2H1G9</accession>